<reference evidence="15 16" key="1">
    <citation type="submission" date="2014-04" db="EMBL/GenBank/DDBJ databases">
        <authorList>
            <consortium name="DOE Joint Genome Institute"/>
            <person name="Kuo A."/>
            <person name="Zuccaro A."/>
            <person name="Kohler A."/>
            <person name="Nagy L.G."/>
            <person name="Floudas D."/>
            <person name="Copeland A."/>
            <person name="Barry K.W."/>
            <person name="Cichocki N."/>
            <person name="Veneault-Fourrey C."/>
            <person name="LaButti K."/>
            <person name="Lindquist E.A."/>
            <person name="Lipzen A."/>
            <person name="Lundell T."/>
            <person name="Morin E."/>
            <person name="Murat C."/>
            <person name="Sun H."/>
            <person name="Tunlid A."/>
            <person name="Henrissat B."/>
            <person name="Grigoriev I.V."/>
            <person name="Hibbett D.S."/>
            <person name="Martin F."/>
            <person name="Nordberg H.P."/>
            <person name="Cantor M.N."/>
            <person name="Hua S.X."/>
        </authorList>
    </citation>
    <scope>NUCLEOTIDE SEQUENCE [LARGE SCALE GENOMIC DNA]</scope>
    <source>
        <strain evidence="15 16">MAFF 305830</strain>
    </source>
</reference>
<feature type="domain" description="Glycosyl hydrolase family 13 catalytic" evidence="14">
    <location>
        <begin position="39"/>
        <end position="383"/>
    </location>
</feature>
<accession>A0A0C2X8T3</accession>
<dbReference type="GO" id="GO:0004556">
    <property type="term" value="F:alpha-amylase activity"/>
    <property type="evidence" value="ECO:0007669"/>
    <property type="project" value="UniProtKB-UniRule"/>
</dbReference>
<dbReference type="Pfam" id="PF02806">
    <property type="entry name" value="Alpha-amylase_C"/>
    <property type="match status" value="1"/>
</dbReference>
<dbReference type="InterPro" id="IPR006048">
    <property type="entry name" value="A-amylase/branching_C"/>
</dbReference>
<dbReference type="Gene3D" id="3.20.20.80">
    <property type="entry name" value="Glycosidases"/>
    <property type="match status" value="1"/>
</dbReference>
<dbReference type="EMBL" id="KN824313">
    <property type="protein sequence ID" value="KIM25602.1"/>
    <property type="molecule type" value="Genomic_DNA"/>
</dbReference>
<gene>
    <name evidence="15" type="ORF">M408DRAFT_331136</name>
</gene>
<dbReference type="SMART" id="SM00632">
    <property type="entry name" value="Aamy_C"/>
    <property type="match status" value="1"/>
</dbReference>
<dbReference type="PANTHER" id="PTHR43447">
    <property type="entry name" value="ALPHA-AMYLASE"/>
    <property type="match status" value="1"/>
</dbReference>
<comment type="catalytic activity">
    <reaction evidence="1 11">
        <text>Endohydrolysis of (1-&gt;4)-alpha-D-glucosidic linkages in polysaccharides containing three or more (1-&gt;4)-alpha-linked D-glucose units.</text>
        <dbReference type="EC" id="3.2.1.1"/>
    </reaction>
</comment>
<dbReference type="OrthoDB" id="550577at2759"/>
<evidence type="ECO:0000256" key="2">
    <source>
        <dbReference type="ARBA" id="ARBA00001913"/>
    </source>
</evidence>
<evidence type="ECO:0000259" key="13">
    <source>
        <dbReference type="SMART" id="SM00632"/>
    </source>
</evidence>
<dbReference type="InterPro" id="IPR017853">
    <property type="entry name" value="GH"/>
</dbReference>
<evidence type="ECO:0000256" key="12">
    <source>
        <dbReference type="SAM" id="SignalP"/>
    </source>
</evidence>
<evidence type="ECO:0000256" key="4">
    <source>
        <dbReference type="ARBA" id="ARBA00012595"/>
    </source>
</evidence>
<keyword evidence="5" id="KW-0479">Metal-binding</keyword>
<dbReference type="InterPro" id="IPR006047">
    <property type="entry name" value="GH13_cat_dom"/>
</dbReference>
<keyword evidence="8 11" id="KW-0119">Carbohydrate metabolism</keyword>
<evidence type="ECO:0000256" key="9">
    <source>
        <dbReference type="ARBA" id="ARBA00023295"/>
    </source>
</evidence>
<comment type="similarity">
    <text evidence="3 10">Belongs to the glycosyl hydrolase 13 family.</text>
</comment>
<evidence type="ECO:0000256" key="1">
    <source>
        <dbReference type="ARBA" id="ARBA00000548"/>
    </source>
</evidence>
<keyword evidence="16" id="KW-1185">Reference proteome</keyword>
<dbReference type="SUPFAM" id="SSF51445">
    <property type="entry name" value="(Trans)glycosidases"/>
    <property type="match status" value="1"/>
</dbReference>
<dbReference type="Proteomes" id="UP000054097">
    <property type="component" value="Unassembled WGS sequence"/>
</dbReference>
<dbReference type="GO" id="GO:0005975">
    <property type="term" value="P:carbohydrate metabolic process"/>
    <property type="evidence" value="ECO:0007669"/>
    <property type="project" value="InterPro"/>
</dbReference>
<evidence type="ECO:0000256" key="7">
    <source>
        <dbReference type="ARBA" id="ARBA00022837"/>
    </source>
</evidence>
<dbReference type="InterPro" id="IPR006046">
    <property type="entry name" value="Alpha_amylase"/>
</dbReference>
<evidence type="ECO:0000256" key="5">
    <source>
        <dbReference type="ARBA" id="ARBA00022723"/>
    </source>
</evidence>
<dbReference type="Pfam" id="PF00128">
    <property type="entry name" value="Alpha-amylase"/>
    <property type="match status" value="1"/>
</dbReference>
<name>A0A0C2X8T3_SERVB</name>
<dbReference type="EC" id="3.2.1.1" evidence="4 11"/>
<dbReference type="STRING" id="933852.A0A0C2X8T3"/>
<evidence type="ECO:0000259" key="14">
    <source>
        <dbReference type="SMART" id="SM00642"/>
    </source>
</evidence>
<dbReference type="HOGENOM" id="CLU_013336_0_0_1"/>
<evidence type="ECO:0000256" key="11">
    <source>
        <dbReference type="RuleBase" id="RU361134"/>
    </source>
</evidence>
<evidence type="ECO:0000256" key="10">
    <source>
        <dbReference type="RuleBase" id="RU003615"/>
    </source>
</evidence>
<evidence type="ECO:0000313" key="15">
    <source>
        <dbReference type="EMBL" id="KIM25602.1"/>
    </source>
</evidence>
<feature type="domain" description="Alpha-amylase C-terminal" evidence="13">
    <location>
        <begin position="392"/>
        <end position="476"/>
    </location>
</feature>
<keyword evidence="9 11" id="KW-0326">Glycosidase</keyword>
<dbReference type="SMART" id="SM00642">
    <property type="entry name" value="Aamy"/>
    <property type="match status" value="1"/>
</dbReference>
<keyword evidence="6 11" id="KW-0378">Hydrolase</keyword>
<dbReference type="InterPro" id="IPR031319">
    <property type="entry name" value="A-amylase_C"/>
</dbReference>
<evidence type="ECO:0000256" key="6">
    <source>
        <dbReference type="ARBA" id="ARBA00022801"/>
    </source>
</evidence>
<organism evidence="15 16">
    <name type="scientific">Serendipita vermifera MAFF 305830</name>
    <dbReference type="NCBI Taxonomy" id="933852"/>
    <lineage>
        <taxon>Eukaryota</taxon>
        <taxon>Fungi</taxon>
        <taxon>Dikarya</taxon>
        <taxon>Basidiomycota</taxon>
        <taxon>Agaricomycotina</taxon>
        <taxon>Agaricomycetes</taxon>
        <taxon>Sebacinales</taxon>
        <taxon>Serendipitaceae</taxon>
        <taxon>Serendipita</taxon>
    </lineage>
</organism>
<comment type="cofactor">
    <cofactor evidence="2">
        <name>Ca(2+)</name>
        <dbReference type="ChEBI" id="CHEBI:29108"/>
    </cofactor>
</comment>
<dbReference type="Gene3D" id="2.60.40.1180">
    <property type="entry name" value="Golgi alpha-mannosidase II"/>
    <property type="match status" value="1"/>
</dbReference>
<dbReference type="GO" id="GO:0046872">
    <property type="term" value="F:metal ion binding"/>
    <property type="evidence" value="ECO:0007669"/>
    <property type="project" value="UniProtKB-KW"/>
</dbReference>
<keyword evidence="7" id="KW-0106">Calcium</keyword>
<feature type="signal peptide" evidence="12">
    <location>
        <begin position="1"/>
        <end position="25"/>
    </location>
</feature>
<evidence type="ECO:0000256" key="8">
    <source>
        <dbReference type="ARBA" id="ARBA00023277"/>
    </source>
</evidence>
<dbReference type="InterPro" id="IPR013780">
    <property type="entry name" value="Glyco_hydro_b"/>
</dbReference>
<dbReference type="PRINTS" id="PR00110">
    <property type="entry name" value="ALPHAAMYLASE"/>
</dbReference>
<keyword evidence="12" id="KW-0732">Signal</keyword>
<evidence type="ECO:0000256" key="3">
    <source>
        <dbReference type="ARBA" id="ARBA00008061"/>
    </source>
</evidence>
<dbReference type="SUPFAM" id="SSF51011">
    <property type="entry name" value="Glycosyl hydrolase domain"/>
    <property type="match status" value="1"/>
</dbReference>
<protein>
    <recommendedName>
        <fullName evidence="4 11">Alpha-amylase</fullName>
        <ecNumber evidence="4 11">3.2.1.1</ecNumber>
    </recommendedName>
</protein>
<dbReference type="CDD" id="cd11317">
    <property type="entry name" value="AmyAc_bac_euk_AmyA"/>
    <property type="match status" value="1"/>
</dbReference>
<reference evidence="16" key="2">
    <citation type="submission" date="2015-01" db="EMBL/GenBank/DDBJ databases">
        <title>Evolutionary Origins and Diversification of the Mycorrhizal Mutualists.</title>
        <authorList>
            <consortium name="DOE Joint Genome Institute"/>
            <consortium name="Mycorrhizal Genomics Consortium"/>
            <person name="Kohler A."/>
            <person name="Kuo A."/>
            <person name="Nagy L.G."/>
            <person name="Floudas D."/>
            <person name="Copeland A."/>
            <person name="Barry K.W."/>
            <person name="Cichocki N."/>
            <person name="Veneault-Fourrey C."/>
            <person name="LaButti K."/>
            <person name="Lindquist E.A."/>
            <person name="Lipzen A."/>
            <person name="Lundell T."/>
            <person name="Morin E."/>
            <person name="Murat C."/>
            <person name="Riley R."/>
            <person name="Ohm R."/>
            <person name="Sun H."/>
            <person name="Tunlid A."/>
            <person name="Henrissat B."/>
            <person name="Grigoriev I.V."/>
            <person name="Hibbett D.S."/>
            <person name="Martin F."/>
        </authorList>
    </citation>
    <scope>NUCLEOTIDE SEQUENCE [LARGE SCALE GENOMIC DNA]</scope>
    <source>
        <strain evidence="16">MAFF 305830</strain>
    </source>
</reference>
<evidence type="ECO:0000313" key="16">
    <source>
        <dbReference type="Proteomes" id="UP000054097"/>
    </source>
</evidence>
<sequence length="514" mass="54929">MTVTTPIRGFGNAIFVLSISLSALATTSNIRDTAGSGKTVIAQMFEWNWASIAQECTDFLGPAGYGFVQTSPPQEHITGTQWWTAYQPVSYNIASNKGTREEFASMIATCNAAGVQVIADAVTNHMAGGSSGVGTAGSTFTHYDYPGTYQTQDFHHCGLAPDDNINDYTSRDQVQKCQLSGLADLATDTDYVQGRIATYLKDLLSLGVTGLRMDAAKHIATADIANIFGRVGSIPYVTQEVIYGNNEPVQPSEYVQNGNVQEFRYTQAVQSAFMGDGIIWLQELENRGWIAGSFANVFVANHDTERGSSLTYKSPANTYTLAQVFSLAHPYGAKTTILSSYLFEGHEDGAPNSLHGTCTGNTGANGWLCQHRWSPIAGLVGFRNAVGDAPLGNWQTGTHQQIAFGRGSSGFVAINNEDGEWSPTFSTGLPDGTYCDVYAGPKGNNGCAGATYTVSGGSFSAKLPGRSAIALHTQAMSTSSSQEAATGSLSRAKRHPFSNGIRAFKDLSRRRLSH</sequence>
<dbReference type="AlphaFoldDB" id="A0A0C2X8T3"/>
<proteinExistence type="inferred from homology"/>
<feature type="chain" id="PRO_5002174081" description="Alpha-amylase" evidence="12">
    <location>
        <begin position="26"/>
        <end position="514"/>
    </location>
</feature>